<accession>A0AAW1IY17</accession>
<reference evidence="1 2" key="1">
    <citation type="journal article" date="2024" name="BMC Genomics">
        <title>De novo assembly and annotation of Popillia japonica's genome with initial clues to its potential as an invasive pest.</title>
        <authorList>
            <person name="Cucini C."/>
            <person name="Boschi S."/>
            <person name="Funari R."/>
            <person name="Cardaioli E."/>
            <person name="Iannotti N."/>
            <person name="Marturano G."/>
            <person name="Paoli F."/>
            <person name="Bruttini M."/>
            <person name="Carapelli A."/>
            <person name="Frati F."/>
            <person name="Nardi F."/>
        </authorList>
    </citation>
    <scope>NUCLEOTIDE SEQUENCE [LARGE SCALE GENOMIC DNA]</scope>
    <source>
        <strain evidence="1">DMR45628</strain>
    </source>
</reference>
<proteinExistence type="predicted"/>
<keyword evidence="2" id="KW-1185">Reference proteome</keyword>
<gene>
    <name evidence="1" type="ORF">QE152_g33222</name>
</gene>
<organism evidence="1 2">
    <name type="scientific">Popillia japonica</name>
    <name type="common">Japanese beetle</name>
    <dbReference type="NCBI Taxonomy" id="7064"/>
    <lineage>
        <taxon>Eukaryota</taxon>
        <taxon>Metazoa</taxon>
        <taxon>Ecdysozoa</taxon>
        <taxon>Arthropoda</taxon>
        <taxon>Hexapoda</taxon>
        <taxon>Insecta</taxon>
        <taxon>Pterygota</taxon>
        <taxon>Neoptera</taxon>
        <taxon>Endopterygota</taxon>
        <taxon>Coleoptera</taxon>
        <taxon>Polyphaga</taxon>
        <taxon>Scarabaeiformia</taxon>
        <taxon>Scarabaeidae</taxon>
        <taxon>Rutelinae</taxon>
        <taxon>Popillia</taxon>
    </lineage>
</organism>
<protein>
    <submittedName>
        <fullName evidence="1">Uncharacterized protein</fullName>
    </submittedName>
</protein>
<comment type="caution">
    <text evidence="1">The sequence shown here is derived from an EMBL/GenBank/DDBJ whole genome shotgun (WGS) entry which is preliminary data.</text>
</comment>
<name>A0AAW1IY17_POPJA</name>
<dbReference type="Proteomes" id="UP001458880">
    <property type="component" value="Unassembled WGS sequence"/>
</dbReference>
<dbReference type="AlphaFoldDB" id="A0AAW1IY17"/>
<sequence>MVNSQEILNQDEAYVRPNDLLQNFTAAADDLTEHIENVTEITNLKLPETFSWIDKTMEIFSDHDDDDSRSKNLTNAVANDVQCYKKPLYYT</sequence>
<evidence type="ECO:0000313" key="2">
    <source>
        <dbReference type="Proteomes" id="UP001458880"/>
    </source>
</evidence>
<dbReference type="EMBL" id="JASPKY010000499">
    <property type="protein sequence ID" value="KAK9694884.1"/>
    <property type="molecule type" value="Genomic_DNA"/>
</dbReference>
<evidence type="ECO:0000313" key="1">
    <source>
        <dbReference type="EMBL" id="KAK9694884.1"/>
    </source>
</evidence>